<dbReference type="STRING" id="1194695.A0A5A7TBS9"/>
<dbReference type="CDD" id="cd09272">
    <property type="entry name" value="RNase_HI_RT_Ty1"/>
    <property type="match status" value="1"/>
</dbReference>
<evidence type="ECO:0000313" key="2">
    <source>
        <dbReference type="EMBL" id="TYJ99734.1"/>
    </source>
</evidence>
<dbReference type="PANTHER" id="PTHR11439">
    <property type="entry name" value="GAG-POL-RELATED RETROTRANSPOSON"/>
    <property type="match status" value="1"/>
</dbReference>
<dbReference type="Proteomes" id="UP000321393">
    <property type="component" value="Unassembled WGS sequence"/>
</dbReference>
<dbReference type="PANTHER" id="PTHR11439:SF486">
    <property type="entry name" value="RLK (RECEPTOR-LIKE KINASE) PROTEIN, PUTATIVE-RELATED"/>
    <property type="match status" value="1"/>
</dbReference>
<gene>
    <name evidence="2" type="ORF">E5676_scaffold252G00100</name>
    <name evidence="1" type="ORF">E6C27_scaffold84G001670</name>
</gene>
<proteinExistence type="predicted"/>
<reference evidence="3 4" key="1">
    <citation type="submission" date="2019-08" db="EMBL/GenBank/DDBJ databases">
        <title>Draft genome sequences of two oriental melons (Cucumis melo L. var makuwa).</title>
        <authorList>
            <person name="Kwon S.-Y."/>
        </authorList>
    </citation>
    <scope>NUCLEOTIDE SEQUENCE [LARGE SCALE GENOMIC DNA]</scope>
    <source>
        <strain evidence="4">cv. Chang Bougi</strain>
        <strain evidence="3">cv. SW 3</strain>
        <tissue evidence="1">Leaf</tissue>
    </source>
</reference>
<dbReference type="Proteomes" id="UP000321947">
    <property type="component" value="Unassembled WGS sequence"/>
</dbReference>
<dbReference type="EMBL" id="SSTD01017590">
    <property type="protein sequence ID" value="TYJ99734.1"/>
    <property type="molecule type" value="Genomic_DNA"/>
</dbReference>
<protein>
    <submittedName>
        <fullName evidence="1">Gag-pol polyprotein</fullName>
    </submittedName>
</protein>
<evidence type="ECO:0000313" key="4">
    <source>
        <dbReference type="Proteomes" id="UP000321947"/>
    </source>
</evidence>
<evidence type="ECO:0000313" key="3">
    <source>
        <dbReference type="Proteomes" id="UP000321393"/>
    </source>
</evidence>
<name>A0A5A7TBS9_CUCMM</name>
<dbReference type="AlphaFoldDB" id="A0A5A7TBS9"/>
<comment type="caution">
    <text evidence="1">The sequence shown here is derived from an EMBL/GenBank/DDBJ whole genome shotgun (WGS) entry which is preliminary data.</text>
</comment>
<dbReference type="OrthoDB" id="418237at2759"/>
<accession>A0A5A7TBS9</accession>
<dbReference type="EMBL" id="SSTE01018486">
    <property type="protein sequence ID" value="KAA0039071.1"/>
    <property type="molecule type" value="Genomic_DNA"/>
</dbReference>
<sequence length="260" mass="29326">MVGELTFFLGFQIRQEATSIFFSQKKYAKNLISKFGMDKPKPKRTPIATHLKITKDTTREKVDSSFYRNIIGSLLYLTTSRPDIPFAVGVCDRYQADPCSSHLYSAKRILKYIAGTFNYGIWCTFDTTGVLIGQATSFNKKQNGVSLLTAEAEYIAAGSSCSQLLWMKQMLEEYGIAKSTMALYCDNMSAISISKNPVQHNRTKHIDIHHHFIRELVKDKIICLEHNQSSLQLIDIITKPLDVSTFEGLRAGVGVYQYPA</sequence>
<organism evidence="1 3">
    <name type="scientific">Cucumis melo var. makuwa</name>
    <name type="common">Oriental melon</name>
    <dbReference type="NCBI Taxonomy" id="1194695"/>
    <lineage>
        <taxon>Eukaryota</taxon>
        <taxon>Viridiplantae</taxon>
        <taxon>Streptophyta</taxon>
        <taxon>Embryophyta</taxon>
        <taxon>Tracheophyta</taxon>
        <taxon>Spermatophyta</taxon>
        <taxon>Magnoliopsida</taxon>
        <taxon>eudicotyledons</taxon>
        <taxon>Gunneridae</taxon>
        <taxon>Pentapetalae</taxon>
        <taxon>rosids</taxon>
        <taxon>fabids</taxon>
        <taxon>Cucurbitales</taxon>
        <taxon>Cucurbitaceae</taxon>
        <taxon>Benincaseae</taxon>
        <taxon>Cucumis</taxon>
    </lineage>
</organism>
<evidence type="ECO:0000313" key="1">
    <source>
        <dbReference type="EMBL" id="KAA0039071.1"/>
    </source>
</evidence>